<dbReference type="Proteomes" id="UP000327157">
    <property type="component" value="Unassembled WGS sequence"/>
</dbReference>
<proteinExistence type="predicted"/>
<dbReference type="AlphaFoldDB" id="A0A5N5H615"/>
<name>A0A5N5H615_9ROSA</name>
<reference evidence="1 2" key="1">
    <citation type="submission" date="2019-09" db="EMBL/GenBank/DDBJ databases">
        <authorList>
            <person name="Ou C."/>
        </authorList>
    </citation>
    <scope>NUCLEOTIDE SEQUENCE [LARGE SCALE GENOMIC DNA]</scope>
    <source>
        <strain evidence="1">S2</strain>
        <tissue evidence="1">Leaf</tissue>
    </source>
</reference>
<accession>A0A5N5H615</accession>
<sequence length="136" mass="15695">MRKTVLRIERYHCKRLPSFEDKSRVDAYAELRYDIGGLVQNQCSTEFKSWKMVLEELKKSMVGELSGVQNSRRSIVFVDVYVRPGEQPTESLHAMMMEKRQSVLQESISQLPPDTPIKSMDPPEDVGFQILTNTLD</sequence>
<protein>
    <submittedName>
        <fullName evidence="1">Uncharacterized protein</fullName>
    </submittedName>
</protein>
<comment type="caution">
    <text evidence="1">The sequence shown here is derived from an EMBL/GenBank/DDBJ whole genome shotgun (WGS) entry which is preliminary data.</text>
</comment>
<keyword evidence="2" id="KW-1185">Reference proteome</keyword>
<evidence type="ECO:0000313" key="2">
    <source>
        <dbReference type="Proteomes" id="UP000327157"/>
    </source>
</evidence>
<dbReference type="EMBL" id="SMOL01000219">
    <property type="protein sequence ID" value="KAB2623395.1"/>
    <property type="molecule type" value="Genomic_DNA"/>
</dbReference>
<evidence type="ECO:0000313" key="1">
    <source>
        <dbReference type="EMBL" id="KAB2623395.1"/>
    </source>
</evidence>
<gene>
    <name evidence="1" type="ORF">D8674_040738</name>
</gene>
<organism evidence="1 2">
    <name type="scientific">Pyrus ussuriensis x Pyrus communis</name>
    <dbReference type="NCBI Taxonomy" id="2448454"/>
    <lineage>
        <taxon>Eukaryota</taxon>
        <taxon>Viridiplantae</taxon>
        <taxon>Streptophyta</taxon>
        <taxon>Embryophyta</taxon>
        <taxon>Tracheophyta</taxon>
        <taxon>Spermatophyta</taxon>
        <taxon>Magnoliopsida</taxon>
        <taxon>eudicotyledons</taxon>
        <taxon>Gunneridae</taxon>
        <taxon>Pentapetalae</taxon>
        <taxon>rosids</taxon>
        <taxon>fabids</taxon>
        <taxon>Rosales</taxon>
        <taxon>Rosaceae</taxon>
        <taxon>Amygdaloideae</taxon>
        <taxon>Maleae</taxon>
        <taxon>Pyrus</taxon>
    </lineage>
</organism>
<reference evidence="1 2" key="2">
    <citation type="submission" date="2019-11" db="EMBL/GenBank/DDBJ databases">
        <title>A de novo genome assembly of a pear dwarfing rootstock.</title>
        <authorList>
            <person name="Wang F."/>
            <person name="Wang J."/>
            <person name="Li S."/>
            <person name="Zhang Y."/>
            <person name="Fang M."/>
            <person name="Ma L."/>
            <person name="Zhao Y."/>
            <person name="Jiang S."/>
        </authorList>
    </citation>
    <scope>NUCLEOTIDE SEQUENCE [LARGE SCALE GENOMIC DNA]</scope>
    <source>
        <strain evidence="1">S2</strain>
        <tissue evidence="1">Leaf</tissue>
    </source>
</reference>